<dbReference type="Proteomes" id="UP000321331">
    <property type="component" value="Unassembled WGS sequence"/>
</dbReference>
<reference evidence="1 2" key="1">
    <citation type="submission" date="2019-07" db="EMBL/GenBank/DDBJ databases">
        <title>The First High-Quality Draft Genome Sequence of the Causal Agent of the Current Panama Disease Epidemic.</title>
        <authorList>
            <person name="Warmington R.J."/>
            <person name="Kay W."/>
            <person name="Jeffries A."/>
            <person name="Bebber D."/>
            <person name="Moore K."/>
            <person name="Studholme D.J."/>
        </authorList>
    </citation>
    <scope>NUCLEOTIDE SEQUENCE [LARGE SCALE GENOMIC DNA]</scope>
    <source>
        <strain evidence="1 2">TR4</strain>
    </source>
</reference>
<protein>
    <submittedName>
        <fullName evidence="1">Uncharacterized protein</fullName>
    </submittedName>
</protein>
<evidence type="ECO:0000313" key="2">
    <source>
        <dbReference type="Proteomes" id="UP000321331"/>
    </source>
</evidence>
<evidence type="ECO:0000313" key="1">
    <source>
        <dbReference type="EMBL" id="TXB98454.1"/>
    </source>
</evidence>
<accession>A0A5C6SI87</accession>
<name>A0A5C6SI87_FUSOC</name>
<proteinExistence type="predicted"/>
<organism evidence="1 2">
    <name type="scientific">Fusarium oxysporum f. sp. cubense</name>
    <dbReference type="NCBI Taxonomy" id="61366"/>
    <lineage>
        <taxon>Eukaryota</taxon>
        <taxon>Fungi</taxon>
        <taxon>Dikarya</taxon>
        <taxon>Ascomycota</taxon>
        <taxon>Pezizomycotina</taxon>
        <taxon>Sordariomycetes</taxon>
        <taxon>Hypocreomycetidae</taxon>
        <taxon>Hypocreales</taxon>
        <taxon>Nectriaceae</taxon>
        <taxon>Fusarium</taxon>
        <taxon>Fusarium oxysporum species complex</taxon>
    </lineage>
</organism>
<dbReference type="AlphaFoldDB" id="A0A5C6SI87"/>
<gene>
    <name evidence="1" type="ORF">FocTR4_00013158</name>
</gene>
<sequence>MALPATRLLRDGYTRTKAGTHTMRPIPPTSLFLFDNISTLYDSWAYDLRRRSRHDAQFQFGTRIRWSIRVTFCV</sequence>
<comment type="caution">
    <text evidence="1">The sequence shown here is derived from an EMBL/GenBank/DDBJ whole genome shotgun (WGS) entry which is preliminary data.</text>
</comment>
<dbReference type="EMBL" id="VMNF01000012">
    <property type="protein sequence ID" value="TXB98454.1"/>
    <property type="molecule type" value="Genomic_DNA"/>
</dbReference>